<evidence type="ECO:0000313" key="5">
    <source>
        <dbReference type="Proteomes" id="UP000815325"/>
    </source>
</evidence>
<evidence type="ECO:0000259" key="3">
    <source>
        <dbReference type="Pfam" id="PF09073"/>
    </source>
</evidence>
<dbReference type="InterPro" id="IPR015158">
    <property type="entry name" value="Bud22_dom"/>
</dbReference>
<feature type="compositionally biased region" description="Basic and acidic residues" evidence="2">
    <location>
        <begin position="66"/>
        <end position="75"/>
    </location>
</feature>
<protein>
    <recommendedName>
        <fullName evidence="3">Bud22 domain-containing protein</fullName>
    </recommendedName>
</protein>
<feature type="compositionally biased region" description="Basic and acidic residues" evidence="2">
    <location>
        <begin position="424"/>
        <end position="436"/>
    </location>
</feature>
<dbReference type="Pfam" id="PF09073">
    <property type="entry name" value="BUD22"/>
    <property type="match status" value="1"/>
</dbReference>
<dbReference type="EMBL" id="MU070065">
    <property type="protein sequence ID" value="KAF5830245.1"/>
    <property type="molecule type" value="Genomic_DNA"/>
</dbReference>
<keyword evidence="1" id="KW-0175">Coiled coil</keyword>
<feature type="compositionally biased region" description="Basic and acidic residues" evidence="2">
    <location>
        <begin position="199"/>
        <end position="228"/>
    </location>
</feature>
<dbReference type="InterPro" id="IPR037393">
    <property type="entry name" value="Bud22/SRFB1"/>
</dbReference>
<reference evidence="4" key="1">
    <citation type="submission" date="2017-08" db="EMBL/GenBank/DDBJ databases">
        <authorList>
            <person name="Polle J.E."/>
            <person name="Barry K."/>
            <person name="Cushman J."/>
            <person name="Schmutz J."/>
            <person name="Tran D."/>
            <person name="Hathwaick L.T."/>
            <person name="Yim W.C."/>
            <person name="Jenkins J."/>
            <person name="Mckie-Krisberg Z.M."/>
            <person name="Prochnik S."/>
            <person name="Lindquist E."/>
            <person name="Dockter R.B."/>
            <person name="Adam C."/>
            <person name="Molina H."/>
            <person name="Bunkerborg J."/>
            <person name="Jin E."/>
            <person name="Buchheim M."/>
            <person name="Magnuson J."/>
        </authorList>
    </citation>
    <scope>NUCLEOTIDE SEQUENCE</scope>
    <source>
        <strain evidence="4">CCAP 19/18</strain>
    </source>
</reference>
<feature type="compositionally biased region" description="Low complexity" evidence="2">
    <location>
        <begin position="373"/>
        <end position="388"/>
    </location>
</feature>
<gene>
    <name evidence="4" type="ORF">DUNSADRAFT_14869</name>
</gene>
<feature type="compositionally biased region" description="Low complexity" evidence="2">
    <location>
        <begin position="179"/>
        <end position="192"/>
    </location>
</feature>
<evidence type="ECO:0000256" key="1">
    <source>
        <dbReference type="ARBA" id="ARBA00023054"/>
    </source>
</evidence>
<keyword evidence="5" id="KW-1185">Reference proteome</keyword>
<feature type="compositionally biased region" description="Gly residues" evidence="2">
    <location>
        <begin position="265"/>
        <end position="277"/>
    </location>
</feature>
<dbReference type="PANTHER" id="PTHR23325">
    <property type="entry name" value="SERUM RESPONSE FACTOR-BINDING"/>
    <property type="match status" value="1"/>
</dbReference>
<feature type="compositionally biased region" description="Gly residues" evidence="2">
    <location>
        <begin position="526"/>
        <end position="539"/>
    </location>
</feature>
<feature type="domain" description="Bud22" evidence="3">
    <location>
        <begin position="42"/>
        <end position="395"/>
    </location>
</feature>
<organism evidence="4 5">
    <name type="scientific">Dunaliella salina</name>
    <name type="common">Green alga</name>
    <name type="synonym">Protococcus salinus</name>
    <dbReference type="NCBI Taxonomy" id="3046"/>
    <lineage>
        <taxon>Eukaryota</taxon>
        <taxon>Viridiplantae</taxon>
        <taxon>Chlorophyta</taxon>
        <taxon>core chlorophytes</taxon>
        <taxon>Chlorophyceae</taxon>
        <taxon>CS clade</taxon>
        <taxon>Chlamydomonadales</taxon>
        <taxon>Dunaliellaceae</taxon>
        <taxon>Dunaliella</taxon>
    </lineage>
</organism>
<name>A0ABQ7G6P5_DUNSA</name>
<evidence type="ECO:0000313" key="4">
    <source>
        <dbReference type="EMBL" id="KAF5830245.1"/>
    </source>
</evidence>
<feature type="compositionally biased region" description="Low complexity" evidence="2">
    <location>
        <begin position="449"/>
        <end position="464"/>
    </location>
</feature>
<feature type="compositionally biased region" description="Basic and acidic residues" evidence="2">
    <location>
        <begin position="389"/>
        <end position="402"/>
    </location>
</feature>
<feature type="compositionally biased region" description="Gly residues" evidence="2">
    <location>
        <begin position="1"/>
        <end position="10"/>
    </location>
</feature>
<comment type="caution">
    <text evidence="4">The sequence shown here is derived from an EMBL/GenBank/DDBJ whole genome shotgun (WGS) entry which is preliminary data.</text>
</comment>
<feature type="region of interest" description="Disordered" evidence="2">
    <location>
        <begin position="1"/>
        <end position="37"/>
    </location>
</feature>
<sequence>MVGKGGPGGKAGRRPKPPQPKRIPTFKRKKQEDAGLKQAKWVHACLKAVHKVLKKAKTFERRKVQRRVVEAKEANAPKPSVPLPEPEKLAAQLEALKNVDLDALAEKVVQKSDLVPQPSQQQLQQQQQQGRIFDKQQPLLGSVEEVLGQRLMRAGCVRKQVEDLKKEFGRRFKQKGSAKGKAGSAQEAAQGSMQPSADGHIDSESGAREQRGAQEPRLKTHHGNDHSSSDASGDGSESGGDGELQSSSSSEDGGEAELQDSMLLGGDGGGLVTGPGGVKIRLRPRGPDNEGRGVSSSKRRRLGSGSGDEDGASESSQGTDEHVADLDGGGAEFGGVLGVESEEDGGGVSSFDSRDYDMPAGGRGVRDGRDTAESSGKSVSEKGSSAGSSKKEKTALRREDRASIGSSTKATVGDRKQHAGKQHGGKEGRGGEDGHNKPHGKAGAKDSSSNARQPAASGAAATASNPGLGAEQLHPSWAAKMLQKQKASLTAPSTAAKKIKFDEGGSIVEEAGPAPQHSTGVAVKDGGAGKGGQAGGPSAGGKMLATEDRAPGNRGGKPPSIRKAFGAHARDLRSGGRAGFIDKKPKHGGKPAGQPGANKPGGQAAGRVSKQQGTGSGDIGASRPVHPSWEAKQRARKAQQQREAGARPQGKKTVFSDD</sequence>
<dbReference type="PANTHER" id="PTHR23325:SF1">
    <property type="entry name" value="SERUM RESPONSE FACTOR-BINDING PROTEIN 1"/>
    <property type="match status" value="1"/>
</dbReference>
<proteinExistence type="predicted"/>
<feature type="region of interest" description="Disordered" evidence="2">
    <location>
        <begin position="168"/>
        <end position="477"/>
    </location>
</feature>
<feature type="compositionally biased region" description="Gly residues" evidence="2">
    <location>
        <begin position="327"/>
        <end position="337"/>
    </location>
</feature>
<feature type="region of interest" description="Disordered" evidence="2">
    <location>
        <begin position="506"/>
        <end position="658"/>
    </location>
</feature>
<evidence type="ECO:0000256" key="2">
    <source>
        <dbReference type="SAM" id="MobiDB-lite"/>
    </source>
</evidence>
<feature type="region of interest" description="Disordered" evidence="2">
    <location>
        <begin position="66"/>
        <end position="85"/>
    </location>
</feature>
<accession>A0ABQ7G6P5</accession>
<dbReference type="Proteomes" id="UP000815325">
    <property type="component" value="Unassembled WGS sequence"/>
</dbReference>